<protein>
    <submittedName>
        <fullName evidence="1">Uncharacterized protein</fullName>
    </submittedName>
</protein>
<keyword evidence="2" id="KW-1185">Reference proteome</keyword>
<evidence type="ECO:0000313" key="2">
    <source>
        <dbReference type="Proteomes" id="UP000480303"/>
    </source>
</evidence>
<dbReference type="Proteomes" id="UP000480303">
    <property type="component" value="Unassembled WGS sequence"/>
</dbReference>
<dbReference type="AlphaFoldDB" id="A0A6A0BGU0"/>
<dbReference type="RefSeq" id="WP_172209965.1">
    <property type="nucleotide sequence ID" value="NZ_BLLI01000131.1"/>
</dbReference>
<evidence type="ECO:0000313" key="1">
    <source>
        <dbReference type="EMBL" id="GFH43491.1"/>
    </source>
</evidence>
<accession>A0A6A0BGU0</accession>
<organism evidence="1 2">
    <name type="scientific">Pseudolactococcus hodotermopsidis</name>
    <dbReference type="NCBI Taxonomy" id="2709157"/>
    <lineage>
        <taxon>Bacteria</taxon>
        <taxon>Bacillati</taxon>
        <taxon>Bacillota</taxon>
        <taxon>Bacilli</taxon>
        <taxon>Lactobacillales</taxon>
        <taxon>Streptococcaceae</taxon>
        <taxon>Pseudolactococcus</taxon>
    </lineage>
</organism>
<dbReference type="EMBL" id="BLLI01000131">
    <property type="protein sequence ID" value="GFH43491.1"/>
    <property type="molecule type" value="Genomic_DNA"/>
</dbReference>
<proteinExistence type="predicted"/>
<comment type="caution">
    <text evidence="1">The sequence shown here is derived from an EMBL/GenBank/DDBJ whole genome shotgun (WGS) entry which is preliminary data.</text>
</comment>
<sequence>MLNTIIMVDKKNYITLLKNDNGQYIVEWSDGAAHVYSELVATLDANEVISGKKELVSLAFKAKNGAWPPTEEQNRQGELEFLLSDLQMVHDISLPNDPNLFEEFPELKPEYEKWLSEQ</sequence>
<name>A0A6A0BGU0_9LACT</name>
<reference evidence="1 2" key="1">
    <citation type="submission" date="2020-02" db="EMBL/GenBank/DDBJ databases">
        <title>Draft genome sequence of Lactococcus sp. Hs30E4-3.</title>
        <authorList>
            <person name="Noda S."/>
            <person name="Yuki M."/>
            <person name="Ohkuma M."/>
        </authorList>
    </citation>
    <scope>NUCLEOTIDE SEQUENCE [LARGE SCALE GENOMIC DNA]</scope>
    <source>
        <strain evidence="1 2">Hs30E4-3</strain>
    </source>
</reference>
<gene>
    <name evidence="1" type="ORF">Hs30E_20710</name>
</gene>